<sequence length="163" mass="19013">MTCLKMALDFKTKTDMPSINELITEGHAIGGYGEYGWTHQAIVLLSHNYGIPAYQEEFRSVFVDVQEKTFVPSKFESEILNEGIVRLKKGIDEMRLPIVSVRRNWEQNGTFHSIIIIGYELKDREISGFYYHDPDTKNEEKRKQFIPLDKFTSNWRKMAIFIG</sequence>
<comment type="caution">
    <text evidence="1">The sequence shown here is derived from an EMBL/GenBank/DDBJ whole genome shotgun (WGS) entry which is preliminary data.</text>
</comment>
<dbReference type="EMBL" id="MHWE01000010">
    <property type="protein sequence ID" value="OHB04197.1"/>
    <property type="molecule type" value="Genomic_DNA"/>
</dbReference>
<reference evidence="1 2" key="1">
    <citation type="journal article" date="2016" name="Nat. Commun.">
        <title>Thousands of microbial genomes shed light on interconnected biogeochemical processes in an aquifer system.</title>
        <authorList>
            <person name="Anantharaman K."/>
            <person name="Brown C.T."/>
            <person name="Hug L.A."/>
            <person name="Sharon I."/>
            <person name="Castelle C.J."/>
            <person name="Probst A.J."/>
            <person name="Thomas B.C."/>
            <person name="Singh A."/>
            <person name="Wilkins M.J."/>
            <person name="Karaoz U."/>
            <person name="Brodie E.L."/>
            <person name="Williams K.H."/>
            <person name="Hubbard S.S."/>
            <person name="Banfield J.F."/>
        </authorList>
    </citation>
    <scope>NUCLEOTIDE SEQUENCE [LARGE SCALE GENOMIC DNA]</scope>
</reference>
<protein>
    <recommendedName>
        <fullName evidence="3">Peptidase C39-like domain-containing protein</fullName>
    </recommendedName>
</protein>
<name>A0A1G2U3V5_9BACT</name>
<evidence type="ECO:0000313" key="2">
    <source>
        <dbReference type="Proteomes" id="UP000176800"/>
    </source>
</evidence>
<proteinExistence type="predicted"/>
<dbReference type="AlphaFoldDB" id="A0A1G2U3V5"/>
<dbReference type="Gene3D" id="3.90.70.10">
    <property type="entry name" value="Cysteine proteinases"/>
    <property type="match status" value="1"/>
</dbReference>
<organism evidence="1 2">
    <name type="scientific">Candidatus Zambryskibacteria bacterium RIFCSPLOWO2_01_FULL_45_21</name>
    <dbReference type="NCBI Taxonomy" id="1802761"/>
    <lineage>
        <taxon>Bacteria</taxon>
        <taxon>Candidatus Zambryskiibacteriota</taxon>
    </lineage>
</organism>
<accession>A0A1G2U3V5</accession>
<evidence type="ECO:0000313" key="1">
    <source>
        <dbReference type="EMBL" id="OHB04197.1"/>
    </source>
</evidence>
<dbReference type="Proteomes" id="UP000176800">
    <property type="component" value="Unassembled WGS sequence"/>
</dbReference>
<gene>
    <name evidence="1" type="ORF">A3B14_02185</name>
</gene>
<evidence type="ECO:0008006" key="3">
    <source>
        <dbReference type="Google" id="ProtNLM"/>
    </source>
</evidence>